<dbReference type="Pfam" id="PF05193">
    <property type="entry name" value="Peptidase_M16_C"/>
    <property type="match status" value="1"/>
</dbReference>
<organism evidence="4 5">
    <name type="scientific">Desulfuromonas versatilis</name>
    <dbReference type="NCBI Taxonomy" id="2802975"/>
    <lineage>
        <taxon>Bacteria</taxon>
        <taxon>Pseudomonadati</taxon>
        <taxon>Thermodesulfobacteriota</taxon>
        <taxon>Desulfuromonadia</taxon>
        <taxon>Desulfuromonadales</taxon>
        <taxon>Desulfuromonadaceae</taxon>
        <taxon>Desulfuromonas</taxon>
    </lineage>
</organism>
<dbReference type="Proteomes" id="UP001319827">
    <property type="component" value="Chromosome"/>
</dbReference>
<gene>
    <name evidence="4" type="ORF">DESUT3_26710</name>
</gene>
<dbReference type="InterPro" id="IPR050361">
    <property type="entry name" value="MPP/UQCRC_Complex"/>
</dbReference>
<dbReference type="InterPro" id="IPR007863">
    <property type="entry name" value="Peptidase_M16_C"/>
</dbReference>
<dbReference type="Gene3D" id="3.30.830.10">
    <property type="entry name" value="Metalloenzyme, LuxS/M16 peptidase-like"/>
    <property type="match status" value="2"/>
</dbReference>
<keyword evidence="1" id="KW-0732">Signal</keyword>
<evidence type="ECO:0000259" key="2">
    <source>
        <dbReference type="Pfam" id="PF00675"/>
    </source>
</evidence>
<feature type="domain" description="Peptidase M16 N-terminal" evidence="2">
    <location>
        <begin position="53"/>
        <end position="193"/>
    </location>
</feature>
<dbReference type="RefSeq" id="WP_221249019.1">
    <property type="nucleotide sequence ID" value="NZ_AP024355.1"/>
</dbReference>
<reference evidence="4 5" key="2">
    <citation type="journal article" date="2021" name="Int. J. Syst. Evol. Microbiol.">
        <title>Isolation and Polyphasic Characterization of Desulfuromonas versatilis sp. Nov., an Electrogenic Bacteria Capable of Versatile Metabolism Isolated from a Graphene Oxide-Reducing Enrichment Culture.</title>
        <authorList>
            <person name="Xie L."/>
            <person name="Yoshida N."/>
            <person name="Ishii S."/>
            <person name="Meng L."/>
        </authorList>
    </citation>
    <scope>NUCLEOTIDE SEQUENCE [LARGE SCALE GENOMIC DNA]</scope>
    <source>
        <strain evidence="4 5">NIT-T3</strain>
    </source>
</reference>
<sequence length="468" mass="51449">MSRLLPLLLTATLLLAACAPATPRPDQLSFAPLEFHVPEVERIDLPSGIRLYLKEDHELPLVSISAMIGGGTIGDPADKTGATDLFASLLRTGGAGSMSPEELDARLEFLAAELSVAADTYAVSAGMSLRSADLREGVAILADVLRRPRFDEGRLELARKQAIEGIRRRDDDPGSVASRALMQALYGEHPLGRVATVESITAVARQDLVEHHRSYFHPSNLWLGITGDFDRGQLLELLQSAFGDWPRGQAPTVALPPLVEPAPPAVWVAEKSIPQTTIMFGEIGVDKDNPDLQAVRVMNYILGGGGFNSRLMSEVRSDRGLAYSVYSYYQVGRRLPGPFIAGCETKSESTLEVVKLMRRIMTELREQPVSEQELQLAKESLINSFVFAFEDSHDVITQKMRLDYYAYPEDYLQTYREKVAAVSVEDVLRVARRYLNPERQALVLVGDRAAFDGDPGALGTVRRVEAGQ</sequence>
<dbReference type="SUPFAM" id="SSF63411">
    <property type="entry name" value="LuxS/MPP-like metallohydrolase"/>
    <property type="match status" value="2"/>
</dbReference>
<dbReference type="EMBL" id="AP024355">
    <property type="protein sequence ID" value="BCR05602.1"/>
    <property type="molecule type" value="Genomic_DNA"/>
</dbReference>
<dbReference type="PANTHER" id="PTHR11851">
    <property type="entry name" value="METALLOPROTEASE"/>
    <property type="match status" value="1"/>
</dbReference>
<feature type="signal peptide" evidence="1">
    <location>
        <begin position="1"/>
        <end position="16"/>
    </location>
</feature>
<keyword evidence="5" id="KW-1185">Reference proteome</keyword>
<dbReference type="Pfam" id="PF00675">
    <property type="entry name" value="Peptidase_M16"/>
    <property type="match status" value="1"/>
</dbReference>
<dbReference type="InterPro" id="IPR011765">
    <property type="entry name" value="Pept_M16_N"/>
</dbReference>
<dbReference type="PROSITE" id="PS51257">
    <property type="entry name" value="PROKAR_LIPOPROTEIN"/>
    <property type="match status" value="1"/>
</dbReference>
<reference evidence="4 5" key="1">
    <citation type="journal article" date="2016" name="C (Basel)">
        <title>Selective Growth of and Electricity Production by Marine Exoelectrogenic Bacteria in Self-Aggregated Hydrogel of Microbially Reduced Graphene Oxide.</title>
        <authorList>
            <person name="Yoshida N."/>
            <person name="Goto Y."/>
            <person name="Miyata Y."/>
        </authorList>
    </citation>
    <scope>NUCLEOTIDE SEQUENCE [LARGE SCALE GENOMIC DNA]</scope>
    <source>
        <strain evidence="4 5">NIT-T3</strain>
    </source>
</reference>
<evidence type="ECO:0000313" key="5">
    <source>
        <dbReference type="Proteomes" id="UP001319827"/>
    </source>
</evidence>
<evidence type="ECO:0000259" key="3">
    <source>
        <dbReference type="Pfam" id="PF05193"/>
    </source>
</evidence>
<accession>A0ABN6E0A3</accession>
<proteinExistence type="predicted"/>
<protein>
    <submittedName>
        <fullName evidence="4">Peptidase M16</fullName>
    </submittedName>
</protein>
<name>A0ABN6E0A3_9BACT</name>
<dbReference type="InterPro" id="IPR011249">
    <property type="entry name" value="Metalloenz_LuxS/M16"/>
</dbReference>
<dbReference type="PANTHER" id="PTHR11851:SF225">
    <property type="entry name" value="NON-PEPTIDASE HOMOLOG YMXG"/>
    <property type="match status" value="1"/>
</dbReference>
<evidence type="ECO:0000313" key="4">
    <source>
        <dbReference type="EMBL" id="BCR05602.1"/>
    </source>
</evidence>
<evidence type="ECO:0000256" key="1">
    <source>
        <dbReference type="SAM" id="SignalP"/>
    </source>
</evidence>
<feature type="domain" description="Peptidase M16 C-terminal" evidence="3">
    <location>
        <begin position="203"/>
        <end position="381"/>
    </location>
</feature>
<feature type="chain" id="PRO_5046023886" evidence="1">
    <location>
        <begin position="17"/>
        <end position="468"/>
    </location>
</feature>